<dbReference type="PROSITE" id="PS51318">
    <property type="entry name" value="TAT"/>
    <property type="match status" value="1"/>
</dbReference>
<protein>
    <recommendedName>
        <fullName evidence="4">DUF1552 domain-containing protein</fullName>
    </recommendedName>
</protein>
<gene>
    <name evidence="2" type="ORF">SV7mr_48380</name>
</gene>
<dbReference type="AlphaFoldDB" id="A0A517T1S0"/>
<evidence type="ECO:0000313" key="2">
    <source>
        <dbReference type="EMBL" id="QDT62291.1"/>
    </source>
</evidence>
<dbReference type="InterPro" id="IPR011447">
    <property type="entry name" value="DUF1552"/>
</dbReference>
<dbReference type="OrthoDB" id="9817692at2"/>
<feature type="signal peptide" evidence="1">
    <location>
        <begin position="1"/>
        <end position="32"/>
    </location>
</feature>
<dbReference type="Proteomes" id="UP000315003">
    <property type="component" value="Chromosome"/>
</dbReference>
<dbReference type="EMBL" id="CP036272">
    <property type="protein sequence ID" value="QDT62291.1"/>
    <property type="molecule type" value="Genomic_DNA"/>
</dbReference>
<evidence type="ECO:0000256" key="1">
    <source>
        <dbReference type="SAM" id="SignalP"/>
    </source>
</evidence>
<keyword evidence="3" id="KW-1185">Reference proteome</keyword>
<dbReference type="RefSeq" id="WP_145276969.1">
    <property type="nucleotide sequence ID" value="NZ_CP036272.1"/>
</dbReference>
<reference evidence="2 3" key="1">
    <citation type="submission" date="2019-02" db="EMBL/GenBank/DDBJ databases">
        <title>Deep-cultivation of Planctomycetes and their phenomic and genomic characterization uncovers novel biology.</title>
        <authorList>
            <person name="Wiegand S."/>
            <person name="Jogler M."/>
            <person name="Boedeker C."/>
            <person name="Pinto D."/>
            <person name="Vollmers J."/>
            <person name="Rivas-Marin E."/>
            <person name="Kohn T."/>
            <person name="Peeters S.H."/>
            <person name="Heuer A."/>
            <person name="Rast P."/>
            <person name="Oberbeckmann S."/>
            <person name="Bunk B."/>
            <person name="Jeske O."/>
            <person name="Meyerdierks A."/>
            <person name="Storesund J.E."/>
            <person name="Kallscheuer N."/>
            <person name="Luecker S."/>
            <person name="Lage O.M."/>
            <person name="Pohl T."/>
            <person name="Merkel B.J."/>
            <person name="Hornburger P."/>
            <person name="Mueller R.-W."/>
            <person name="Bruemmer F."/>
            <person name="Labrenz M."/>
            <person name="Spormann A.M."/>
            <person name="Op den Camp H."/>
            <person name="Overmann J."/>
            <person name="Amann R."/>
            <person name="Jetten M.S.M."/>
            <person name="Mascher T."/>
            <person name="Medema M.H."/>
            <person name="Devos D.P."/>
            <person name="Kaster A.-K."/>
            <person name="Ovreas L."/>
            <person name="Rohde M."/>
            <person name="Galperin M.Y."/>
            <person name="Jogler C."/>
        </authorList>
    </citation>
    <scope>NUCLEOTIDE SEQUENCE [LARGE SCALE GENOMIC DNA]</scope>
    <source>
        <strain evidence="2 3">SV_7m_r</strain>
    </source>
</reference>
<dbReference type="Pfam" id="PF07586">
    <property type="entry name" value="HXXSHH"/>
    <property type="match status" value="1"/>
</dbReference>
<organism evidence="2 3">
    <name type="scientific">Stieleria bergensis</name>
    <dbReference type="NCBI Taxonomy" id="2528025"/>
    <lineage>
        <taxon>Bacteria</taxon>
        <taxon>Pseudomonadati</taxon>
        <taxon>Planctomycetota</taxon>
        <taxon>Planctomycetia</taxon>
        <taxon>Pirellulales</taxon>
        <taxon>Pirellulaceae</taxon>
        <taxon>Stieleria</taxon>
    </lineage>
</organism>
<keyword evidence="1" id="KW-0732">Signal</keyword>
<dbReference type="InterPro" id="IPR006311">
    <property type="entry name" value="TAT_signal"/>
</dbReference>
<accession>A0A517T1S0</accession>
<proteinExistence type="predicted"/>
<evidence type="ECO:0008006" key="4">
    <source>
        <dbReference type="Google" id="ProtNLM"/>
    </source>
</evidence>
<name>A0A517T1S0_9BACT</name>
<feature type="chain" id="PRO_5021701387" description="DUF1552 domain-containing protein" evidence="1">
    <location>
        <begin position="33"/>
        <end position="477"/>
    </location>
</feature>
<sequence length="477" mass="52375" precursor="true">MNSHRRRFLKQASLGSASLGLSPLMLALRAQAAEDQIQLPKRFVFVVKSSGIDKFNLVPEQLENHYVDTKDGKKLGNRARRLGPKVNASLADLTLPEKLQPLADWTDRLTIIQSLSGEGFRGDHTCGFGALSCHDSERIAVAPTIDCLLGQHLSKGPYAMYGMAMNGRLLETGWKPEQSYCYPNLSAHAAGKPVAYQASPRKAFLELFGAAVATPKQLETKLALNGNLLDFLTEDAKRIKTQLSSREKERFERYTDSFNSLRDIEAKKARLIDQIQEHAPTMTDRYDALAPSARIESHFEIASAALIAGLTNVITLRPDTLGVKYSDLGLSNSVHAIGHLDTNTASNGWTGHQARQQIEQLHLTQIGQLASKLDAVPEGNGTMLDNTLIVYMSCAGGDHHGGQADWPFILLGGLGNKLNMGRYLEYPKYQETGHRTIANLYLAFMHAAGMATPETFGQFDPSLKHLDLTGPLEELLA</sequence>
<evidence type="ECO:0000313" key="3">
    <source>
        <dbReference type="Proteomes" id="UP000315003"/>
    </source>
</evidence>